<comment type="caution">
    <text evidence="1">The sequence shown here is derived from an EMBL/GenBank/DDBJ whole genome shotgun (WGS) entry which is preliminary data.</text>
</comment>
<protein>
    <submittedName>
        <fullName evidence="1">Uncharacterized protein</fullName>
    </submittedName>
</protein>
<dbReference type="AlphaFoldDB" id="A0AAV5B1A4"/>
<proteinExistence type="predicted"/>
<organism evidence="1 2">
    <name type="scientific">Granulimonas faecalis</name>
    <dbReference type="NCBI Taxonomy" id="2894155"/>
    <lineage>
        <taxon>Bacteria</taxon>
        <taxon>Bacillati</taxon>
        <taxon>Actinomycetota</taxon>
        <taxon>Coriobacteriia</taxon>
        <taxon>Coriobacteriales</taxon>
        <taxon>Kribbibacteriaceae</taxon>
        <taxon>Granulimonas</taxon>
    </lineage>
</organism>
<evidence type="ECO:0000313" key="2">
    <source>
        <dbReference type="Proteomes" id="UP001055025"/>
    </source>
</evidence>
<gene>
    <name evidence="1" type="ORF">ATOP_02980</name>
</gene>
<keyword evidence="2" id="KW-1185">Reference proteome</keyword>
<accession>A0AAV5B1A4</accession>
<dbReference type="Proteomes" id="UP001055025">
    <property type="component" value="Unassembled WGS sequence"/>
</dbReference>
<name>A0AAV5B1A4_9ACTN</name>
<reference evidence="1" key="1">
    <citation type="journal article" date="2022" name="Int. J. Syst. Evol. Microbiol.">
        <title>Granulimonas faecalis gen. nov., sp. nov., and Leptogranulimonas caecicola gen. nov., sp. nov., novel lactate-producing Atopobiaceae bacteria isolated from mouse intestines, and an emended description of the family Atopobiaceae.</title>
        <authorList>
            <person name="Morinaga K."/>
            <person name="Kusada H."/>
            <person name="Sakamoto S."/>
            <person name="Murakami T."/>
            <person name="Toyoda A."/>
            <person name="Mori H."/>
            <person name="Meng X.Y."/>
            <person name="Takashino M."/>
            <person name="Murotomi K."/>
            <person name="Tamaki H."/>
        </authorList>
    </citation>
    <scope>NUCLEOTIDE SEQUENCE</scope>
    <source>
        <strain evidence="1">OPF53</strain>
    </source>
</reference>
<sequence>MSETWQESPEHGELQRLVDLLFATETRADRLDALVLAQSHDLSEDLVEVVSLLPPMGLTRPQFCDQINSTLAAHGWGRRYGIVS</sequence>
<dbReference type="RefSeq" id="WP_135978201.1">
    <property type="nucleotide sequence ID" value="NZ_BQKC01000001.1"/>
</dbReference>
<dbReference type="EMBL" id="BQKC01000001">
    <property type="protein sequence ID" value="GJM54643.1"/>
    <property type="molecule type" value="Genomic_DNA"/>
</dbReference>
<evidence type="ECO:0000313" key="1">
    <source>
        <dbReference type="EMBL" id="GJM54643.1"/>
    </source>
</evidence>